<dbReference type="Proteomes" id="UP000308197">
    <property type="component" value="Unassembled WGS sequence"/>
</dbReference>
<dbReference type="EMBL" id="ML210963">
    <property type="protein sequence ID" value="TFK94948.1"/>
    <property type="molecule type" value="Genomic_DNA"/>
</dbReference>
<gene>
    <name evidence="1" type="ORF">K466DRAFT_579451</name>
</gene>
<evidence type="ECO:0000313" key="2">
    <source>
        <dbReference type="Proteomes" id="UP000308197"/>
    </source>
</evidence>
<name>A0A5C3Q406_9APHY</name>
<organism evidence="1 2">
    <name type="scientific">Polyporus arcularius HHB13444</name>
    <dbReference type="NCBI Taxonomy" id="1314778"/>
    <lineage>
        <taxon>Eukaryota</taxon>
        <taxon>Fungi</taxon>
        <taxon>Dikarya</taxon>
        <taxon>Basidiomycota</taxon>
        <taxon>Agaricomycotina</taxon>
        <taxon>Agaricomycetes</taxon>
        <taxon>Polyporales</taxon>
        <taxon>Polyporaceae</taxon>
        <taxon>Polyporus</taxon>
    </lineage>
</organism>
<sequence length="73" mass="7745">MYVARRLCLPRLCPGYVIPAHTPVALAEVQLALALAVSLPLVRRVASVDAAAHGLCTAPPLLSRCPRSRFAAL</sequence>
<keyword evidence="2" id="KW-1185">Reference proteome</keyword>
<protein>
    <submittedName>
        <fullName evidence="1">Uncharacterized protein</fullName>
    </submittedName>
</protein>
<proteinExistence type="predicted"/>
<accession>A0A5C3Q406</accession>
<dbReference type="AlphaFoldDB" id="A0A5C3Q406"/>
<reference evidence="1 2" key="1">
    <citation type="journal article" date="2019" name="Nat. Ecol. Evol.">
        <title>Megaphylogeny resolves global patterns of mushroom evolution.</title>
        <authorList>
            <person name="Varga T."/>
            <person name="Krizsan K."/>
            <person name="Foldi C."/>
            <person name="Dima B."/>
            <person name="Sanchez-Garcia M."/>
            <person name="Sanchez-Ramirez S."/>
            <person name="Szollosi G.J."/>
            <person name="Szarkandi J.G."/>
            <person name="Papp V."/>
            <person name="Albert L."/>
            <person name="Andreopoulos W."/>
            <person name="Angelini C."/>
            <person name="Antonin V."/>
            <person name="Barry K.W."/>
            <person name="Bougher N.L."/>
            <person name="Buchanan P."/>
            <person name="Buyck B."/>
            <person name="Bense V."/>
            <person name="Catcheside P."/>
            <person name="Chovatia M."/>
            <person name="Cooper J."/>
            <person name="Damon W."/>
            <person name="Desjardin D."/>
            <person name="Finy P."/>
            <person name="Geml J."/>
            <person name="Haridas S."/>
            <person name="Hughes K."/>
            <person name="Justo A."/>
            <person name="Karasinski D."/>
            <person name="Kautmanova I."/>
            <person name="Kiss B."/>
            <person name="Kocsube S."/>
            <person name="Kotiranta H."/>
            <person name="LaButti K.M."/>
            <person name="Lechner B.E."/>
            <person name="Liimatainen K."/>
            <person name="Lipzen A."/>
            <person name="Lukacs Z."/>
            <person name="Mihaltcheva S."/>
            <person name="Morgado L.N."/>
            <person name="Niskanen T."/>
            <person name="Noordeloos M.E."/>
            <person name="Ohm R.A."/>
            <person name="Ortiz-Santana B."/>
            <person name="Ovrebo C."/>
            <person name="Racz N."/>
            <person name="Riley R."/>
            <person name="Savchenko A."/>
            <person name="Shiryaev A."/>
            <person name="Soop K."/>
            <person name="Spirin V."/>
            <person name="Szebenyi C."/>
            <person name="Tomsovsky M."/>
            <person name="Tulloss R.E."/>
            <person name="Uehling J."/>
            <person name="Grigoriev I.V."/>
            <person name="Vagvolgyi C."/>
            <person name="Papp T."/>
            <person name="Martin F.M."/>
            <person name="Miettinen O."/>
            <person name="Hibbett D.S."/>
            <person name="Nagy L.G."/>
        </authorList>
    </citation>
    <scope>NUCLEOTIDE SEQUENCE [LARGE SCALE GENOMIC DNA]</scope>
    <source>
        <strain evidence="1 2">HHB13444</strain>
    </source>
</reference>
<evidence type="ECO:0000313" key="1">
    <source>
        <dbReference type="EMBL" id="TFK94948.1"/>
    </source>
</evidence>
<feature type="non-terminal residue" evidence="1">
    <location>
        <position position="1"/>
    </location>
</feature>
<dbReference type="InParanoid" id="A0A5C3Q406"/>